<reference evidence="2 3" key="1">
    <citation type="journal article" date="2019" name="Sci. Data">
        <title>Hybrid genome assembly and annotation of Danionella translucida.</title>
        <authorList>
            <person name="Kadobianskyi M."/>
            <person name="Schulze L."/>
            <person name="Schuelke M."/>
            <person name="Judkewitz B."/>
        </authorList>
    </citation>
    <scope>NUCLEOTIDE SEQUENCE [LARGE SCALE GENOMIC DNA]</scope>
    <source>
        <strain evidence="2 3">Bolton</strain>
    </source>
</reference>
<accession>A0A553NJ15</accession>
<feature type="compositionally biased region" description="Low complexity" evidence="1">
    <location>
        <begin position="84"/>
        <end position="97"/>
    </location>
</feature>
<keyword evidence="3" id="KW-1185">Reference proteome</keyword>
<feature type="region of interest" description="Disordered" evidence="1">
    <location>
        <begin position="57"/>
        <end position="97"/>
    </location>
</feature>
<organism evidence="2 3">
    <name type="scientific">Danionella cerebrum</name>
    <dbReference type="NCBI Taxonomy" id="2873325"/>
    <lineage>
        <taxon>Eukaryota</taxon>
        <taxon>Metazoa</taxon>
        <taxon>Chordata</taxon>
        <taxon>Craniata</taxon>
        <taxon>Vertebrata</taxon>
        <taxon>Euteleostomi</taxon>
        <taxon>Actinopterygii</taxon>
        <taxon>Neopterygii</taxon>
        <taxon>Teleostei</taxon>
        <taxon>Ostariophysi</taxon>
        <taxon>Cypriniformes</taxon>
        <taxon>Danionidae</taxon>
        <taxon>Danioninae</taxon>
        <taxon>Danionella</taxon>
    </lineage>
</organism>
<dbReference type="AlphaFoldDB" id="A0A553NJ15"/>
<proteinExistence type="predicted"/>
<protein>
    <submittedName>
        <fullName evidence="2">Uncharacterized protein</fullName>
    </submittedName>
</protein>
<dbReference type="Proteomes" id="UP000316079">
    <property type="component" value="Unassembled WGS sequence"/>
</dbReference>
<dbReference type="OrthoDB" id="410920at2759"/>
<evidence type="ECO:0000256" key="1">
    <source>
        <dbReference type="SAM" id="MobiDB-lite"/>
    </source>
</evidence>
<dbReference type="EMBL" id="SRMA01026920">
    <property type="protein sequence ID" value="TRY65409.1"/>
    <property type="molecule type" value="Genomic_DNA"/>
</dbReference>
<sequence>MILRNEWELRAASCVSKAGNRPAINMWGINLTHHLDENYTPDFRLQCAAFRTIPHDSPTVDVSASGEQPMSERLGRDVRGPVARVESSSRSQSSVSQLECVADSRSVESLSSHFGETLMVMVVSGY</sequence>
<evidence type="ECO:0000313" key="3">
    <source>
        <dbReference type="Proteomes" id="UP000316079"/>
    </source>
</evidence>
<gene>
    <name evidence="2" type="ORF">DNTS_026838</name>
</gene>
<comment type="caution">
    <text evidence="2">The sequence shown here is derived from an EMBL/GenBank/DDBJ whole genome shotgun (WGS) entry which is preliminary data.</text>
</comment>
<evidence type="ECO:0000313" key="2">
    <source>
        <dbReference type="EMBL" id="TRY65409.1"/>
    </source>
</evidence>
<name>A0A553NJ15_9TELE</name>